<dbReference type="AlphaFoldDB" id="A0A6P4B115"/>
<feature type="domain" description="RING-type" evidence="3">
    <location>
        <begin position="40"/>
        <end position="85"/>
    </location>
</feature>
<dbReference type="InterPro" id="IPR044274">
    <property type="entry name" value="RFI2"/>
</dbReference>
<dbReference type="FunCoup" id="A0A6P4B115">
    <property type="interactions" value="5"/>
</dbReference>
<dbReference type="CDD" id="cd16448">
    <property type="entry name" value="RING-H2"/>
    <property type="match status" value="1"/>
</dbReference>
<evidence type="ECO:0000256" key="2">
    <source>
        <dbReference type="SAM" id="MobiDB-lite"/>
    </source>
</evidence>
<keyword evidence="1" id="KW-0863">Zinc-finger</keyword>
<sequence length="424" mass="47010">MVGSSEGHSVHHHHLMDDGNGGDVEGLEQPPSSGSWGVSCSICFDLVSYNGGRSRAKLQCGHEFHLDCIGSAFNVKGVMQCPNCRKVEKGQWLYANGSTQSFPESLDDWIPDEDPYDLSYTEMPFRIHWCPFGELAQIHSSFEEVESPPTTYPNLQGHHAMFADQSTAPSVPQSYVTYLRPVPLASSRSNDNVDNPNLNNPWNGLTGQNEIFNPQTFPSISIQYQSWGHHSPPVSLSAIHINNANPASNPSAAMRPGESDAVERSRSHLIRFGHGSAPRVGSSFVMSVVPQPPDTIARPHDRMQAFHHHQQQHRVAPGVPSPIIPSVRRFEGPAVLPSMVSAPPQPDVNAGFYMYPPARSSEMNLHEAENPFPSQFHAWRRERPSHFPTVQVDWDSSGWGSSRHTNTGSDSANRHSNLWHRSWS</sequence>
<accession>A0A6P4B115</accession>
<dbReference type="GeneID" id="107426358"/>
<dbReference type="Proteomes" id="UP001652623">
    <property type="component" value="Chromosome 9"/>
</dbReference>
<feature type="compositionally biased region" description="Polar residues" evidence="2">
    <location>
        <begin position="398"/>
        <end position="416"/>
    </location>
</feature>
<proteinExistence type="predicted"/>
<evidence type="ECO:0000256" key="1">
    <source>
        <dbReference type="PROSITE-ProRule" id="PRU00175"/>
    </source>
</evidence>
<evidence type="ECO:0000313" key="4">
    <source>
        <dbReference type="Proteomes" id="UP001652623"/>
    </source>
</evidence>
<dbReference type="Pfam" id="PF13639">
    <property type="entry name" value="zf-RING_2"/>
    <property type="match status" value="1"/>
</dbReference>
<dbReference type="KEGG" id="zju:107426358"/>
<dbReference type="GO" id="GO:0008270">
    <property type="term" value="F:zinc ion binding"/>
    <property type="evidence" value="ECO:0007669"/>
    <property type="project" value="UniProtKB-KW"/>
</dbReference>
<feature type="region of interest" description="Disordered" evidence="2">
    <location>
        <begin position="393"/>
        <end position="424"/>
    </location>
</feature>
<evidence type="ECO:0000313" key="5">
    <source>
        <dbReference type="RefSeq" id="XP_015891995.3"/>
    </source>
</evidence>
<dbReference type="InterPro" id="IPR013083">
    <property type="entry name" value="Znf_RING/FYVE/PHD"/>
</dbReference>
<feature type="region of interest" description="Disordered" evidence="2">
    <location>
        <begin position="1"/>
        <end position="35"/>
    </location>
</feature>
<keyword evidence="1" id="KW-0479">Metal-binding</keyword>
<organism evidence="4 5">
    <name type="scientific">Ziziphus jujuba</name>
    <name type="common">Chinese jujube</name>
    <name type="synonym">Ziziphus sativa</name>
    <dbReference type="NCBI Taxonomy" id="326968"/>
    <lineage>
        <taxon>Eukaryota</taxon>
        <taxon>Viridiplantae</taxon>
        <taxon>Streptophyta</taxon>
        <taxon>Embryophyta</taxon>
        <taxon>Tracheophyta</taxon>
        <taxon>Spermatophyta</taxon>
        <taxon>Magnoliopsida</taxon>
        <taxon>eudicotyledons</taxon>
        <taxon>Gunneridae</taxon>
        <taxon>Pentapetalae</taxon>
        <taxon>rosids</taxon>
        <taxon>fabids</taxon>
        <taxon>Rosales</taxon>
        <taxon>Rhamnaceae</taxon>
        <taxon>Paliureae</taxon>
        <taxon>Ziziphus</taxon>
    </lineage>
</organism>
<dbReference type="PANTHER" id="PTHR46798:SF5">
    <property type="entry name" value="E3 UBIQUITIN-PROTEIN LIGASE RFI2"/>
    <property type="match status" value="1"/>
</dbReference>
<dbReference type="GO" id="GO:0004842">
    <property type="term" value="F:ubiquitin-protein transferase activity"/>
    <property type="evidence" value="ECO:0007669"/>
    <property type="project" value="InterPro"/>
</dbReference>
<protein>
    <submittedName>
        <fullName evidence="5">E3 ubiquitin-protein ligase RFI2 isoform X1</fullName>
    </submittedName>
</protein>
<dbReference type="InterPro" id="IPR001841">
    <property type="entry name" value="Znf_RING"/>
</dbReference>
<gene>
    <name evidence="5" type="primary">LOC107426358</name>
</gene>
<name>A0A6P4B115_ZIZJJ</name>
<reference evidence="5" key="1">
    <citation type="submission" date="2025-08" db="UniProtKB">
        <authorList>
            <consortium name="RefSeq"/>
        </authorList>
    </citation>
    <scope>IDENTIFICATION</scope>
    <source>
        <tissue evidence="5">Seedling</tissue>
    </source>
</reference>
<keyword evidence="4" id="KW-1185">Reference proteome</keyword>
<dbReference type="SUPFAM" id="SSF57850">
    <property type="entry name" value="RING/U-box"/>
    <property type="match status" value="1"/>
</dbReference>
<dbReference type="PANTHER" id="PTHR46798">
    <property type="entry name" value="OS09G0511500 PROTEIN"/>
    <property type="match status" value="1"/>
</dbReference>
<keyword evidence="1" id="KW-0862">Zinc</keyword>
<dbReference type="PROSITE" id="PS50089">
    <property type="entry name" value="ZF_RING_2"/>
    <property type="match status" value="1"/>
</dbReference>
<dbReference type="SMART" id="SM00184">
    <property type="entry name" value="RING"/>
    <property type="match status" value="1"/>
</dbReference>
<dbReference type="InParanoid" id="A0A6P4B115"/>
<dbReference type="Gene3D" id="3.30.40.10">
    <property type="entry name" value="Zinc/RING finger domain, C3HC4 (zinc finger)"/>
    <property type="match status" value="1"/>
</dbReference>
<evidence type="ECO:0000259" key="3">
    <source>
        <dbReference type="PROSITE" id="PS50089"/>
    </source>
</evidence>
<dbReference type="RefSeq" id="XP_015891995.3">
    <property type="nucleotide sequence ID" value="XM_016036509.4"/>
</dbReference>